<evidence type="ECO:0000313" key="7">
    <source>
        <dbReference type="EMBL" id="TSJ43362.1"/>
    </source>
</evidence>
<dbReference type="GO" id="GO:0006352">
    <property type="term" value="P:DNA-templated transcription initiation"/>
    <property type="evidence" value="ECO:0007669"/>
    <property type="project" value="InterPro"/>
</dbReference>
<dbReference type="InterPro" id="IPR013325">
    <property type="entry name" value="RNA_pol_sigma_r2"/>
</dbReference>
<dbReference type="EMBL" id="VLPK01000001">
    <property type="protein sequence ID" value="TSJ43362.1"/>
    <property type="molecule type" value="Genomic_DNA"/>
</dbReference>
<keyword evidence="8" id="KW-1185">Reference proteome</keyword>
<dbReference type="PANTHER" id="PTHR43133">
    <property type="entry name" value="RNA POLYMERASE ECF-TYPE SIGMA FACTO"/>
    <property type="match status" value="1"/>
</dbReference>
<dbReference type="GO" id="GO:0016987">
    <property type="term" value="F:sigma factor activity"/>
    <property type="evidence" value="ECO:0007669"/>
    <property type="project" value="UniProtKB-KW"/>
</dbReference>
<keyword evidence="4" id="KW-0804">Transcription</keyword>
<dbReference type="InterPro" id="IPR036388">
    <property type="entry name" value="WH-like_DNA-bd_sf"/>
</dbReference>
<dbReference type="InterPro" id="IPR039425">
    <property type="entry name" value="RNA_pol_sigma-70-like"/>
</dbReference>
<dbReference type="InterPro" id="IPR007627">
    <property type="entry name" value="RNA_pol_sigma70_r2"/>
</dbReference>
<evidence type="ECO:0000256" key="1">
    <source>
        <dbReference type="ARBA" id="ARBA00010641"/>
    </source>
</evidence>
<dbReference type="RefSeq" id="WP_144246927.1">
    <property type="nucleotide sequence ID" value="NZ_VLPK01000001.1"/>
</dbReference>
<dbReference type="Gene3D" id="1.10.1740.10">
    <property type="match status" value="1"/>
</dbReference>
<dbReference type="AlphaFoldDB" id="A0A556MU64"/>
<comment type="similarity">
    <text evidence="1">Belongs to the sigma-70 factor family. ECF subfamily.</text>
</comment>
<comment type="caution">
    <text evidence="7">The sequence shown here is derived from an EMBL/GenBank/DDBJ whole genome shotgun (WGS) entry which is preliminary data.</text>
</comment>
<dbReference type="NCBIfam" id="TIGR02937">
    <property type="entry name" value="sigma70-ECF"/>
    <property type="match status" value="1"/>
</dbReference>
<protein>
    <submittedName>
        <fullName evidence="7">Sigma-70 family RNA polymerase sigma factor</fullName>
    </submittedName>
</protein>
<accession>A0A556MU64</accession>
<feature type="domain" description="RNA polymerase sigma factor 70 region 4 type 2" evidence="6">
    <location>
        <begin position="121"/>
        <end position="171"/>
    </location>
</feature>
<proteinExistence type="inferred from homology"/>
<evidence type="ECO:0000256" key="3">
    <source>
        <dbReference type="ARBA" id="ARBA00023082"/>
    </source>
</evidence>
<dbReference type="Pfam" id="PF04542">
    <property type="entry name" value="Sigma70_r2"/>
    <property type="match status" value="1"/>
</dbReference>
<dbReference type="SUPFAM" id="SSF88659">
    <property type="entry name" value="Sigma3 and sigma4 domains of RNA polymerase sigma factors"/>
    <property type="match status" value="1"/>
</dbReference>
<name>A0A556MU64_9SPHI</name>
<evidence type="ECO:0000259" key="5">
    <source>
        <dbReference type="Pfam" id="PF04542"/>
    </source>
</evidence>
<evidence type="ECO:0000256" key="4">
    <source>
        <dbReference type="ARBA" id="ARBA00023163"/>
    </source>
</evidence>
<sequence length="191" mass="22248">MVHTEDLYYIDKVKNGDHASYAFLVNKYKDMVYSIAMKILRDADDANDIAQDCFIKAYQQIHKFEGKSKFSTWLYTIVYRTSVTKLKENKVETVTMGDEISEISDHLPGQFEQLQARQVKQYVQAAIQKLPQIDALLVTLYYINDLPVKEIEEITGLSKPNIKIKLYRARKVLEKDLKFLLDSEMKVDHES</sequence>
<keyword evidence="3" id="KW-0731">Sigma factor</keyword>
<evidence type="ECO:0000313" key="8">
    <source>
        <dbReference type="Proteomes" id="UP000318733"/>
    </source>
</evidence>
<dbReference type="Gene3D" id="1.10.10.10">
    <property type="entry name" value="Winged helix-like DNA-binding domain superfamily/Winged helix DNA-binding domain"/>
    <property type="match status" value="1"/>
</dbReference>
<dbReference type="InterPro" id="IPR014284">
    <property type="entry name" value="RNA_pol_sigma-70_dom"/>
</dbReference>
<dbReference type="InterPro" id="IPR013324">
    <property type="entry name" value="RNA_pol_sigma_r3/r4-like"/>
</dbReference>
<dbReference type="Proteomes" id="UP000318733">
    <property type="component" value="Unassembled WGS sequence"/>
</dbReference>
<keyword evidence="2" id="KW-0805">Transcription regulation</keyword>
<feature type="domain" description="RNA polymerase sigma-70 region 2" evidence="5">
    <location>
        <begin position="24"/>
        <end position="89"/>
    </location>
</feature>
<dbReference type="SUPFAM" id="SSF88946">
    <property type="entry name" value="Sigma2 domain of RNA polymerase sigma factors"/>
    <property type="match status" value="1"/>
</dbReference>
<evidence type="ECO:0000256" key="2">
    <source>
        <dbReference type="ARBA" id="ARBA00023015"/>
    </source>
</evidence>
<gene>
    <name evidence="7" type="ORF">FO440_03980</name>
</gene>
<dbReference type="GO" id="GO:0003677">
    <property type="term" value="F:DNA binding"/>
    <property type="evidence" value="ECO:0007669"/>
    <property type="project" value="InterPro"/>
</dbReference>
<evidence type="ECO:0000259" key="6">
    <source>
        <dbReference type="Pfam" id="PF08281"/>
    </source>
</evidence>
<dbReference type="Pfam" id="PF08281">
    <property type="entry name" value="Sigma70_r4_2"/>
    <property type="match status" value="1"/>
</dbReference>
<dbReference type="OrthoDB" id="9780326at2"/>
<dbReference type="PANTHER" id="PTHR43133:SF51">
    <property type="entry name" value="RNA POLYMERASE SIGMA FACTOR"/>
    <property type="match status" value="1"/>
</dbReference>
<dbReference type="InterPro" id="IPR013249">
    <property type="entry name" value="RNA_pol_sigma70_r4_t2"/>
</dbReference>
<reference evidence="7 8" key="1">
    <citation type="submission" date="2019-07" db="EMBL/GenBank/DDBJ databases">
        <authorList>
            <person name="Huq M.A."/>
        </authorList>
    </citation>
    <scope>NUCLEOTIDE SEQUENCE [LARGE SCALE GENOMIC DNA]</scope>
    <source>
        <strain evidence="7 8">MAH-19</strain>
    </source>
</reference>
<organism evidence="7 8">
    <name type="scientific">Mucilaginibacter corticis</name>
    <dbReference type="NCBI Taxonomy" id="2597670"/>
    <lineage>
        <taxon>Bacteria</taxon>
        <taxon>Pseudomonadati</taxon>
        <taxon>Bacteroidota</taxon>
        <taxon>Sphingobacteriia</taxon>
        <taxon>Sphingobacteriales</taxon>
        <taxon>Sphingobacteriaceae</taxon>
        <taxon>Mucilaginibacter</taxon>
    </lineage>
</organism>